<dbReference type="EC" id="2.7.13.3" evidence="2"/>
<dbReference type="PRINTS" id="PR00344">
    <property type="entry name" value="BCTRLSENSOR"/>
</dbReference>
<evidence type="ECO:0000313" key="11">
    <source>
        <dbReference type="EMBL" id="ABM27425.1"/>
    </source>
</evidence>
<gene>
    <name evidence="11" type="ordered locus">Dvul_0402</name>
</gene>
<keyword evidence="6" id="KW-0902">Two-component regulatory system</keyword>
<feature type="domain" description="Response regulatory" evidence="10">
    <location>
        <begin position="33"/>
        <end position="157"/>
    </location>
</feature>
<dbReference type="PROSITE" id="PS50109">
    <property type="entry name" value="HIS_KIN"/>
    <property type="match status" value="1"/>
</dbReference>
<keyword evidence="3 8" id="KW-0597">Phosphoprotein</keyword>
<keyword evidence="7" id="KW-0843">Virulence</keyword>
<evidence type="ECO:0000256" key="6">
    <source>
        <dbReference type="ARBA" id="ARBA00023012"/>
    </source>
</evidence>
<evidence type="ECO:0000256" key="1">
    <source>
        <dbReference type="ARBA" id="ARBA00000085"/>
    </source>
</evidence>
<dbReference type="SMART" id="SM00387">
    <property type="entry name" value="HATPase_c"/>
    <property type="match status" value="1"/>
</dbReference>
<dbReference type="Gene3D" id="3.30.565.10">
    <property type="entry name" value="Histidine kinase-like ATPase, C-terminal domain"/>
    <property type="match status" value="1"/>
</dbReference>
<evidence type="ECO:0000256" key="4">
    <source>
        <dbReference type="ARBA" id="ARBA00022679"/>
    </source>
</evidence>
<organism evidence="11 12">
    <name type="scientific">Nitratidesulfovibrio vulgaris (strain DP4)</name>
    <name type="common">Desulfovibrio vulgaris</name>
    <dbReference type="NCBI Taxonomy" id="391774"/>
    <lineage>
        <taxon>Bacteria</taxon>
        <taxon>Pseudomonadati</taxon>
        <taxon>Thermodesulfobacteriota</taxon>
        <taxon>Desulfovibrionia</taxon>
        <taxon>Desulfovibrionales</taxon>
        <taxon>Desulfovibrionaceae</taxon>
        <taxon>Nitratidesulfovibrio</taxon>
    </lineage>
</organism>
<dbReference type="InterPro" id="IPR050980">
    <property type="entry name" value="2C_sensor_his_kinase"/>
</dbReference>
<dbReference type="CDD" id="cd00082">
    <property type="entry name" value="HisKA"/>
    <property type="match status" value="1"/>
</dbReference>
<proteinExistence type="predicted"/>
<dbReference type="InterPro" id="IPR001789">
    <property type="entry name" value="Sig_transdc_resp-reg_receiver"/>
</dbReference>
<evidence type="ECO:0000313" key="12">
    <source>
        <dbReference type="Proteomes" id="UP000009173"/>
    </source>
</evidence>
<feature type="domain" description="Histidine kinase" evidence="9">
    <location>
        <begin position="180"/>
        <end position="389"/>
    </location>
</feature>
<dbReference type="AlphaFoldDB" id="A0A0H3A7I6"/>
<evidence type="ECO:0000256" key="5">
    <source>
        <dbReference type="ARBA" id="ARBA00022777"/>
    </source>
</evidence>
<dbReference type="PANTHER" id="PTHR44936">
    <property type="entry name" value="SENSOR PROTEIN CREC"/>
    <property type="match status" value="1"/>
</dbReference>
<dbReference type="KEGG" id="dvl:Dvul_0402"/>
<dbReference type="SMART" id="SM00448">
    <property type="entry name" value="REC"/>
    <property type="match status" value="1"/>
</dbReference>
<evidence type="ECO:0000256" key="7">
    <source>
        <dbReference type="ARBA" id="ARBA00023026"/>
    </source>
</evidence>
<dbReference type="RefSeq" id="WP_011791598.1">
    <property type="nucleotide sequence ID" value="NC_008751.1"/>
</dbReference>
<reference evidence="12" key="1">
    <citation type="journal article" date="2009" name="Environ. Microbiol.">
        <title>Contribution of mobile genetic elements to Desulfovibrio vulgaris genome plasticity.</title>
        <authorList>
            <person name="Walker C.B."/>
            <person name="Stolyar S."/>
            <person name="Chivian D."/>
            <person name="Pinel N."/>
            <person name="Gabster J.A."/>
            <person name="Dehal P.S."/>
            <person name="He Z."/>
            <person name="Yang Z.K."/>
            <person name="Yen H.C."/>
            <person name="Zhou J."/>
            <person name="Wall J.D."/>
            <person name="Hazen T.C."/>
            <person name="Arkin A.P."/>
            <person name="Stahl D.A."/>
        </authorList>
    </citation>
    <scope>NUCLEOTIDE SEQUENCE [LARGE SCALE GENOMIC DNA]</scope>
    <source>
        <strain evidence="12">DP4</strain>
    </source>
</reference>
<protein>
    <recommendedName>
        <fullName evidence="2">histidine kinase</fullName>
        <ecNumber evidence="2">2.7.13.3</ecNumber>
    </recommendedName>
</protein>
<evidence type="ECO:0000256" key="3">
    <source>
        <dbReference type="ARBA" id="ARBA00022553"/>
    </source>
</evidence>
<dbReference type="PROSITE" id="PS50110">
    <property type="entry name" value="RESPONSE_REGULATORY"/>
    <property type="match status" value="1"/>
</dbReference>
<dbReference type="HOGENOM" id="CLU_000445_114_72_7"/>
<dbReference type="SUPFAM" id="SSF52172">
    <property type="entry name" value="CheY-like"/>
    <property type="match status" value="1"/>
</dbReference>
<dbReference type="EMBL" id="CP000527">
    <property type="protein sequence ID" value="ABM27425.1"/>
    <property type="molecule type" value="Genomic_DNA"/>
</dbReference>
<evidence type="ECO:0000256" key="2">
    <source>
        <dbReference type="ARBA" id="ARBA00012438"/>
    </source>
</evidence>
<dbReference type="Gene3D" id="3.40.50.2300">
    <property type="match status" value="1"/>
</dbReference>
<dbReference type="SMART" id="SM00388">
    <property type="entry name" value="HisKA"/>
    <property type="match status" value="1"/>
</dbReference>
<evidence type="ECO:0000256" key="8">
    <source>
        <dbReference type="PROSITE-ProRule" id="PRU00169"/>
    </source>
</evidence>
<dbReference type="InterPro" id="IPR036890">
    <property type="entry name" value="HATPase_C_sf"/>
</dbReference>
<name>A0A0H3A7I6_NITV4</name>
<dbReference type="InterPro" id="IPR005467">
    <property type="entry name" value="His_kinase_dom"/>
</dbReference>
<dbReference type="InterPro" id="IPR003594">
    <property type="entry name" value="HATPase_dom"/>
</dbReference>
<dbReference type="SUPFAM" id="SSF55874">
    <property type="entry name" value="ATPase domain of HSP90 chaperone/DNA topoisomerase II/histidine kinase"/>
    <property type="match status" value="1"/>
</dbReference>
<dbReference type="Proteomes" id="UP000009173">
    <property type="component" value="Chromosome"/>
</dbReference>
<keyword evidence="5 11" id="KW-0418">Kinase</keyword>
<keyword evidence="4" id="KW-0808">Transferase</keyword>
<dbReference type="Pfam" id="PF02518">
    <property type="entry name" value="HATPase_c"/>
    <property type="match status" value="1"/>
</dbReference>
<dbReference type="GO" id="GO:0005886">
    <property type="term" value="C:plasma membrane"/>
    <property type="evidence" value="ECO:0007669"/>
    <property type="project" value="UniProtKB-SubCell"/>
</dbReference>
<dbReference type="InterPro" id="IPR011006">
    <property type="entry name" value="CheY-like_superfamily"/>
</dbReference>
<dbReference type="GO" id="GO:0000155">
    <property type="term" value="F:phosphorelay sensor kinase activity"/>
    <property type="evidence" value="ECO:0007669"/>
    <property type="project" value="InterPro"/>
</dbReference>
<comment type="catalytic activity">
    <reaction evidence="1">
        <text>ATP + protein L-histidine = ADP + protein N-phospho-L-histidine.</text>
        <dbReference type="EC" id="2.7.13.3"/>
    </reaction>
</comment>
<dbReference type="InterPro" id="IPR003661">
    <property type="entry name" value="HisK_dim/P_dom"/>
</dbReference>
<accession>A0A0H3A7I6</accession>
<dbReference type="PANTHER" id="PTHR44936:SF9">
    <property type="entry name" value="SENSOR PROTEIN CREC"/>
    <property type="match status" value="1"/>
</dbReference>
<feature type="modified residue" description="4-aspartylphosphate" evidence="8">
    <location>
        <position position="88"/>
    </location>
</feature>
<evidence type="ECO:0000259" key="10">
    <source>
        <dbReference type="PROSITE" id="PS50110"/>
    </source>
</evidence>
<sequence length="398" mass="43571">MTQTGQEKDDLLFFAEEEQPGQDVPRAAATPWYVLVADDDAEVQTITRLVLSDFSFEGRKLHLLEATSGAESLDMLRRHPDTAVLLLDVVMESNDAGLQVARKVREELGNNLVRIVLRTGQPGHAPEHRVIAELDINDYRHKTELTAERLHTTVTAALRSFRDLRAVEEGRERLAHLAMSVAHQVRNRTMTIGGFASLAVRRSPAEDPVRGYLDTIIEESRRLEHMVGAVSDFASLPHAIRTVVPVGESVLAALEQARQRAAQQGRALHWQAEVPDGHMVHGAASLLQRLVFEILANASDFAREDGGEVSCRLLCVGGLCRVEVADNGPGIAPEDMAFIFDPFFSRKADGVGMGLCIARRIAGECGWDIEVDAGFGRGARVSVLLPSWAGNNGHGRFA</sequence>
<evidence type="ECO:0000259" key="9">
    <source>
        <dbReference type="PROSITE" id="PS50109"/>
    </source>
</evidence>
<dbReference type="InterPro" id="IPR004358">
    <property type="entry name" value="Sig_transdc_His_kin-like_C"/>
</dbReference>
<dbReference type="Gene3D" id="1.10.287.130">
    <property type="match status" value="1"/>
</dbReference>